<dbReference type="SMART" id="SM00187">
    <property type="entry name" value="INB"/>
    <property type="match status" value="1"/>
</dbReference>
<reference evidence="15" key="1">
    <citation type="journal article" date="2024" name="Algal Res.">
        <title>Biochemical, toxicological and genomic investigation of a high-biomass producing Limnothrix strain isolated from Italian shallow drinking water reservoir.</title>
        <authorList>
            <person name="Simonazzi M."/>
            <person name="Shishido T.K."/>
            <person name="Delbaje E."/>
            <person name="Wahlsten M."/>
            <person name="Fewer D.P."/>
            <person name="Sivonen K."/>
            <person name="Pezzolesi L."/>
            <person name="Pistocchi R."/>
        </authorList>
    </citation>
    <scope>NUCLEOTIDE SEQUENCE [LARGE SCALE GENOMIC DNA]</scope>
    <source>
        <strain evidence="15">LRLZ20PSL1</strain>
    </source>
</reference>
<dbReference type="InterPro" id="IPR003644">
    <property type="entry name" value="Calx_beta"/>
</dbReference>
<feature type="compositionally biased region" description="Acidic residues" evidence="11">
    <location>
        <begin position="947"/>
        <end position="956"/>
    </location>
</feature>
<keyword evidence="3" id="KW-0812">Transmembrane</keyword>
<keyword evidence="5" id="KW-0677">Repeat</keyword>
<dbReference type="PRINTS" id="PR00313">
    <property type="entry name" value="CABNDNGRPT"/>
</dbReference>
<feature type="compositionally biased region" description="Polar residues" evidence="11">
    <location>
        <begin position="351"/>
        <end position="360"/>
    </location>
</feature>
<protein>
    <submittedName>
        <fullName evidence="14">Calx-beta domain-containing protein</fullName>
    </submittedName>
</protein>
<evidence type="ECO:0000256" key="9">
    <source>
        <dbReference type="ARBA" id="ARBA00023157"/>
    </source>
</evidence>
<evidence type="ECO:0000256" key="5">
    <source>
        <dbReference type="ARBA" id="ARBA00022737"/>
    </source>
</evidence>
<keyword evidence="7" id="KW-0401">Integrin</keyword>
<dbReference type="InterPro" id="IPR002369">
    <property type="entry name" value="Integrin_bsu_VWA"/>
</dbReference>
<feature type="domain" description="Calx-beta" evidence="13">
    <location>
        <begin position="16"/>
        <end position="113"/>
    </location>
</feature>
<keyword evidence="4" id="KW-0732">Signal</keyword>
<dbReference type="Gene3D" id="2.150.10.10">
    <property type="entry name" value="Serralysin-like metalloprotease, C-terminal"/>
    <property type="match status" value="3"/>
</dbReference>
<dbReference type="InterPro" id="IPR029058">
    <property type="entry name" value="AB_hydrolase_fold"/>
</dbReference>
<dbReference type="PANTHER" id="PTHR10082:SF60">
    <property type="entry name" value="INTEGRIN BETA-PS"/>
    <property type="match status" value="1"/>
</dbReference>
<dbReference type="Gene3D" id="2.60.40.2030">
    <property type="match status" value="1"/>
</dbReference>
<dbReference type="SMART" id="SM00237">
    <property type="entry name" value="Calx_beta"/>
    <property type="match status" value="1"/>
</dbReference>
<comment type="similarity">
    <text evidence="2">Belongs to the integrin beta chain family.</text>
</comment>
<evidence type="ECO:0000256" key="1">
    <source>
        <dbReference type="ARBA" id="ARBA00004479"/>
    </source>
</evidence>
<keyword evidence="9" id="KW-1015">Disulfide bond</keyword>
<evidence type="ECO:0000256" key="8">
    <source>
        <dbReference type="ARBA" id="ARBA00023136"/>
    </source>
</evidence>
<dbReference type="SUPFAM" id="SSF51120">
    <property type="entry name" value="beta-Roll"/>
    <property type="match status" value="1"/>
</dbReference>
<keyword evidence="8" id="KW-0472">Membrane</keyword>
<dbReference type="InterPro" id="IPR038081">
    <property type="entry name" value="CalX-like_sf"/>
</dbReference>
<dbReference type="Pfam" id="PF00353">
    <property type="entry name" value="HemolysinCabind"/>
    <property type="match status" value="4"/>
</dbReference>
<evidence type="ECO:0000256" key="11">
    <source>
        <dbReference type="SAM" id="MobiDB-lite"/>
    </source>
</evidence>
<dbReference type="InterPro" id="IPR018511">
    <property type="entry name" value="Hemolysin-typ_Ca-bd_CS"/>
</dbReference>
<dbReference type="EMBL" id="JAZAQF010000069">
    <property type="protein sequence ID" value="MFG3818331.1"/>
    <property type="molecule type" value="Genomic_DNA"/>
</dbReference>
<evidence type="ECO:0000256" key="7">
    <source>
        <dbReference type="ARBA" id="ARBA00023037"/>
    </source>
</evidence>
<comment type="subcellular location">
    <subcellularLocation>
        <location evidence="1">Membrane</location>
        <topology evidence="1">Single-pass type I membrane protein</topology>
    </subcellularLocation>
</comment>
<feature type="domain" description="Integrin beta subunit VWA" evidence="12">
    <location>
        <begin position="129"/>
        <end position="500"/>
    </location>
</feature>
<dbReference type="RefSeq" id="WP_393013616.1">
    <property type="nucleotide sequence ID" value="NZ_JAZAQF010000069.1"/>
</dbReference>
<evidence type="ECO:0000256" key="6">
    <source>
        <dbReference type="ARBA" id="ARBA00022837"/>
    </source>
</evidence>
<organism evidence="14 15">
    <name type="scientific">Limnothrix redekei LRLZ20PSL1</name>
    <dbReference type="NCBI Taxonomy" id="3112953"/>
    <lineage>
        <taxon>Bacteria</taxon>
        <taxon>Bacillati</taxon>
        <taxon>Cyanobacteriota</taxon>
        <taxon>Cyanophyceae</taxon>
        <taxon>Pseudanabaenales</taxon>
        <taxon>Pseudanabaenaceae</taxon>
        <taxon>Limnothrix</taxon>
    </lineage>
</organism>
<dbReference type="SUPFAM" id="SSF53300">
    <property type="entry name" value="vWA-like"/>
    <property type="match status" value="1"/>
</dbReference>
<dbReference type="PANTHER" id="PTHR10082">
    <property type="entry name" value="INTEGRIN BETA SUBUNIT"/>
    <property type="match status" value="1"/>
</dbReference>
<feature type="region of interest" description="Disordered" evidence="11">
    <location>
        <begin position="339"/>
        <end position="365"/>
    </location>
</feature>
<keyword evidence="10" id="KW-0325">Glycoprotein</keyword>
<evidence type="ECO:0000256" key="10">
    <source>
        <dbReference type="ARBA" id="ARBA00023180"/>
    </source>
</evidence>
<evidence type="ECO:0000313" key="15">
    <source>
        <dbReference type="Proteomes" id="UP001604335"/>
    </source>
</evidence>
<dbReference type="SUPFAM" id="SSF141072">
    <property type="entry name" value="CalX-like"/>
    <property type="match status" value="1"/>
</dbReference>
<dbReference type="Pfam" id="PF03160">
    <property type="entry name" value="Calx-beta"/>
    <property type="match status" value="1"/>
</dbReference>
<dbReference type="InterPro" id="IPR036465">
    <property type="entry name" value="vWFA_dom_sf"/>
</dbReference>
<sequence>MASQSNDQELREIFGLAPGQGDNGILEFGATEYSQTENGLLVAAVKVLRRGPLTGSPSATIALRDGTAVAGSDYLKEPISVQFLPGEVEKTITIPLVDDAVIEDVESLTLTLQNPKNGAGIGPQATATLKVLDNDGAAIIESRPSVAGSPLPIDSVDVFLPPGGEVLLEVTVTVPAEGGEPVTSVRPLSREPRAAQTVSLPLDVFLLQDLSGSFEDDIDVLQGDPASGRAGLAENLVTQLQSLRPDTTFGLGSFVDKPVRPFGNAADGDYVYRLEQPQSLDGKRFQQTVQGLTTRFGGDGPESQLEALLLLARQSGTTGFRSGARRVVVVSTDAPYHQAGDFLGAPPNNGDGVSSGSPQGTGEDYPSVQQVKNALIEADLLPIFAVTEDELATYRDLVDDSDGDGFGFGSVVQLERDSSNLTNAITEGLGNVGREINIFAISDEAKRVKEILPAKFTGVQAGETKKFVVRLQSDGLGSDDSLILRALGYGDIKVNIIQDPRLALAPSYIKQLQAVEFISGGSTEGNLNPGVDPNNRRVGFKVFSNPPPDKLQNTRVVIHGLNDDSDTRFKDGQEDGYLDNVARAWADKYPNDRVLFLDWREASNNDRYREGIGALNPIPAVAFGAQLKAGTWITPVAEYAVKALASTFGIGSEVAKNNLYLAGHSLGSLVASEMGRIYRDGFFQDGKQLIPGNQNGVKAFFALDPPSELNGKYDLDGRISGDQRPESFSAVANFSRGFVGSKSLAGNQVFAASAKESIQIDYGGIQADAGEEHTKVVRDFNRLIDVSGGLDGLSSLADDVELKTVFGDFQSDTQRPTLLPLSGEKPRHDATLVIREGNFTIPDRVNLVFGRGNKDEGNQDELIYGTSKDDRIDTNFNDDILTSAGNDEIRALAGNDAVWGGGDNDTIYGAEGNDTINGEQGDDLIFGGADQDKIFGARGNDTVLGGDGDDDIEGNDGSDSLFGNAGNDTIQAGADSSSDYLDGGQGNDFLRGENGDDTLIGGLGQDTMEGGFGSDVFILSQNDGNTDRNQADIITDFGNGVLGLGGRDQIGLSGGLTVDSITLERFDQGFLGVGGKTAIKVGGQYLAILQDAFELKDISFIQI</sequence>
<dbReference type="Proteomes" id="UP001604335">
    <property type="component" value="Unassembled WGS sequence"/>
</dbReference>
<gene>
    <name evidence="14" type="ORF">VPK24_11840</name>
</gene>
<dbReference type="Pfam" id="PF00362">
    <property type="entry name" value="Integrin_beta"/>
    <property type="match status" value="1"/>
</dbReference>
<evidence type="ECO:0000256" key="4">
    <source>
        <dbReference type="ARBA" id="ARBA00022729"/>
    </source>
</evidence>
<dbReference type="InterPro" id="IPR011049">
    <property type="entry name" value="Serralysin-like_metalloprot_C"/>
</dbReference>
<dbReference type="Gene3D" id="3.40.50.1820">
    <property type="entry name" value="alpha/beta hydrolase"/>
    <property type="match status" value="1"/>
</dbReference>
<dbReference type="PRINTS" id="PR01186">
    <property type="entry name" value="INTEGRINB"/>
</dbReference>
<comment type="caution">
    <text evidence="14">The sequence shown here is derived from an EMBL/GenBank/DDBJ whole genome shotgun (WGS) entry which is preliminary data.</text>
</comment>
<dbReference type="PROSITE" id="PS00330">
    <property type="entry name" value="HEMOLYSIN_CALCIUM"/>
    <property type="match status" value="1"/>
</dbReference>
<evidence type="ECO:0000259" key="12">
    <source>
        <dbReference type="SMART" id="SM00187"/>
    </source>
</evidence>
<dbReference type="Gene3D" id="3.40.50.410">
    <property type="entry name" value="von Willebrand factor, type A domain"/>
    <property type="match status" value="1"/>
</dbReference>
<evidence type="ECO:0000256" key="2">
    <source>
        <dbReference type="ARBA" id="ARBA00007449"/>
    </source>
</evidence>
<evidence type="ECO:0000256" key="3">
    <source>
        <dbReference type="ARBA" id="ARBA00022692"/>
    </source>
</evidence>
<dbReference type="SUPFAM" id="SSF53474">
    <property type="entry name" value="alpha/beta-Hydrolases"/>
    <property type="match status" value="1"/>
</dbReference>
<keyword evidence="6" id="KW-0106">Calcium</keyword>
<evidence type="ECO:0000313" key="14">
    <source>
        <dbReference type="EMBL" id="MFG3818331.1"/>
    </source>
</evidence>
<accession>A0ABW7CBB5</accession>
<name>A0ABW7CBB5_9CYAN</name>
<evidence type="ECO:0000259" key="13">
    <source>
        <dbReference type="SMART" id="SM00237"/>
    </source>
</evidence>
<feature type="region of interest" description="Disordered" evidence="11">
    <location>
        <begin position="945"/>
        <end position="967"/>
    </location>
</feature>
<dbReference type="InterPro" id="IPR001343">
    <property type="entry name" value="Hemolysn_Ca-bd"/>
</dbReference>
<keyword evidence="15" id="KW-1185">Reference proteome</keyword>
<dbReference type="InterPro" id="IPR015812">
    <property type="entry name" value="Integrin_bsu"/>
</dbReference>
<proteinExistence type="inferred from homology"/>